<sequence length="205" mass="22321">MNEPITLLTYSSVSSKDSNNRGFTLIELMVVIAIIAILAAIALPSYRRYVVANAERETQAKMLQLQVQLEQWRARALSYQGFKPQKVSSVNVVTYGYDDGATNKTIYVPNGSTASNYRYKITLVDSTTITDPNDGTVATSSLVTSGTAIDNATGRAWKMFAEPSSNYSTAHKMLLGSAGLQCQTKNNDSSITVASNDCGTYSEDW</sequence>
<dbReference type="PANTHER" id="PTHR30093:SF47">
    <property type="entry name" value="TYPE IV PILUS NON-CORE MINOR PILIN PILE"/>
    <property type="match status" value="1"/>
</dbReference>
<comment type="caution">
    <text evidence="2">The sequence shown here is derived from an EMBL/GenBank/DDBJ whole genome shotgun (WGS) entry which is preliminary data.</text>
</comment>
<keyword evidence="1" id="KW-0472">Membrane</keyword>
<evidence type="ECO:0000313" key="3">
    <source>
        <dbReference type="Proteomes" id="UP001596264"/>
    </source>
</evidence>
<dbReference type="PROSITE" id="PS00409">
    <property type="entry name" value="PROKAR_NTER_METHYL"/>
    <property type="match status" value="1"/>
</dbReference>
<dbReference type="Gene3D" id="3.30.700.10">
    <property type="entry name" value="Glycoprotein, Type 4 Pilin"/>
    <property type="match status" value="1"/>
</dbReference>
<organism evidence="2 3">
    <name type="scientific">Psychrobacter glacincola</name>
    <dbReference type="NCBI Taxonomy" id="56810"/>
    <lineage>
        <taxon>Bacteria</taxon>
        <taxon>Pseudomonadati</taxon>
        <taxon>Pseudomonadota</taxon>
        <taxon>Gammaproteobacteria</taxon>
        <taxon>Moraxellales</taxon>
        <taxon>Moraxellaceae</taxon>
        <taxon>Psychrobacter</taxon>
    </lineage>
</organism>
<dbReference type="Pfam" id="PF07963">
    <property type="entry name" value="N_methyl"/>
    <property type="match status" value="1"/>
</dbReference>
<gene>
    <name evidence="2" type="ORF">ACFP58_03255</name>
</gene>
<dbReference type="InterPro" id="IPR045584">
    <property type="entry name" value="Pilin-like"/>
</dbReference>
<evidence type="ECO:0000313" key="2">
    <source>
        <dbReference type="EMBL" id="MFC6380495.1"/>
    </source>
</evidence>
<accession>A0ABW1W3I7</accession>
<dbReference type="Proteomes" id="UP001596264">
    <property type="component" value="Unassembled WGS sequence"/>
</dbReference>
<protein>
    <submittedName>
        <fullName evidence="2">Type IV pilin protein</fullName>
    </submittedName>
</protein>
<dbReference type="SUPFAM" id="SSF54523">
    <property type="entry name" value="Pili subunits"/>
    <property type="match status" value="1"/>
</dbReference>
<dbReference type="NCBIfam" id="TIGR02532">
    <property type="entry name" value="IV_pilin_GFxxxE"/>
    <property type="match status" value="1"/>
</dbReference>
<proteinExistence type="predicted"/>
<feature type="transmembrane region" description="Helical" evidence="1">
    <location>
        <begin position="22"/>
        <end position="43"/>
    </location>
</feature>
<keyword evidence="1" id="KW-0812">Transmembrane</keyword>
<dbReference type="EMBL" id="JBHSTZ010000008">
    <property type="protein sequence ID" value="MFC6380495.1"/>
    <property type="molecule type" value="Genomic_DNA"/>
</dbReference>
<dbReference type="RefSeq" id="WP_201563593.1">
    <property type="nucleotide sequence ID" value="NZ_CAJGZK010000015.1"/>
</dbReference>
<dbReference type="InterPro" id="IPR012902">
    <property type="entry name" value="N_methyl_site"/>
</dbReference>
<keyword evidence="3" id="KW-1185">Reference proteome</keyword>
<reference evidence="3" key="1">
    <citation type="journal article" date="2019" name="Int. J. Syst. Evol. Microbiol.">
        <title>The Global Catalogue of Microorganisms (GCM) 10K type strain sequencing project: providing services to taxonomists for standard genome sequencing and annotation.</title>
        <authorList>
            <consortium name="The Broad Institute Genomics Platform"/>
            <consortium name="The Broad Institute Genome Sequencing Center for Infectious Disease"/>
            <person name="Wu L."/>
            <person name="Ma J."/>
        </authorList>
    </citation>
    <scope>NUCLEOTIDE SEQUENCE [LARGE SCALE GENOMIC DNA]</scope>
    <source>
        <strain evidence="3">CCM 2050</strain>
    </source>
</reference>
<evidence type="ECO:0000256" key="1">
    <source>
        <dbReference type="SAM" id="Phobius"/>
    </source>
</evidence>
<keyword evidence="1" id="KW-1133">Transmembrane helix</keyword>
<dbReference type="PANTHER" id="PTHR30093">
    <property type="entry name" value="GENERAL SECRETION PATHWAY PROTEIN G"/>
    <property type="match status" value="1"/>
</dbReference>
<name>A0ABW1W3I7_9GAMM</name>